<dbReference type="Proteomes" id="UP000076512">
    <property type="component" value="Unassembled WGS sequence"/>
</dbReference>
<evidence type="ECO:0000313" key="2">
    <source>
        <dbReference type="EMBL" id="KZM69391.1"/>
    </source>
</evidence>
<proteinExistence type="predicted"/>
<comment type="caution">
    <text evidence="2">The sequence shown here is derived from an EMBL/GenBank/DDBJ whole genome shotgun (WGS) entry which is preliminary data.</text>
</comment>
<gene>
    <name evidence="2" type="ORF">AWN90_13645</name>
</gene>
<organism evidence="2 3">
    <name type="scientific">Nocardia terpenica</name>
    <dbReference type="NCBI Taxonomy" id="455432"/>
    <lineage>
        <taxon>Bacteria</taxon>
        <taxon>Bacillati</taxon>
        <taxon>Actinomycetota</taxon>
        <taxon>Actinomycetes</taxon>
        <taxon>Mycobacteriales</taxon>
        <taxon>Nocardiaceae</taxon>
        <taxon>Nocardia</taxon>
    </lineage>
</organism>
<keyword evidence="3" id="KW-1185">Reference proteome</keyword>
<dbReference type="AlphaFoldDB" id="A0A164IFA6"/>
<accession>A0A164IFA6</accession>
<dbReference type="InterPro" id="IPR029432">
    <property type="entry name" value="Gp28/Gp37-like_dom"/>
</dbReference>
<reference evidence="2 3" key="1">
    <citation type="submission" date="2016-04" db="EMBL/GenBank/DDBJ databases">
        <authorList>
            <person name="Evans L.H."/>
            <person name="Alamgir A."/>
            <person name="Owens N."/>
            <person name="Weber N.D."/>
            <person name="Virtaneva K."/>
            <person name="Barbian K."/>
            <person name="Babar A."/>
            <person name="Rosenke K."/>
        </authorList>
    </citation>
    <scope>NUCLEOTIDE SEQUENCE [LARGE SCALE GENOMIC DNA]</scope>
    <source>
        <strain evidence="2 3">IFM 0406</strain>
    </source>
</reference>
<evidence type="ECO:0000259" key="1">
    <source>
        <dbReference type="Pfam" id="PF14594"/>
    </source>
</evidence>
<protein>
    <submittedName>
        <fullName evidence="2">Phage tail protein</fullName>
    </submittedName>
</protein>
<evidence type="ECO:0000313" key="3">
    <source>
        <dbReference type="Proteomes" id="UP000076512"/>
    </source>
</evidence>
<feature type="domain" description="Gp28/Gp37-like" evidence="1">
    <location>
        <begin position="17"/>
        <end position="504"/>
    </location>
</feature>
<dbReference type="STRING" id="455432.AWN90_13645"/>
<name>A0A164IFA6_9NOCA</name>
<sequence>MAKHARWERERVRRPLIRIWDGDMRLYGEVVGELSHEFEFIENDAGTAAIRLPLSHYISEWIANHKGREKRNVMITFDKQGARWSGPMVRFNVVKEKDGTRYLEATFIHDFAHLSHLRVFPNPWLPPEVQFPKAWLLAGPSMWVVSFSLFAQIMRKEMSLWQLSDDPLNPKTWLNLDMSNWSMVVAPLPYRVDTSVWTIVYSRFKTFYDTVKKTLEDGQIHIDVRRYLDGDPPPWPGAKLKHGALVFSVQDKSAWNTGTAFEGNLIDGLTHMFTHFDDSGLVEGQDILPNPNTPDEYYKPDFRGTVAKAPWVIFEESTYTGIESSNWEYTEATDVQVIAGGHSAPFVNEGISAAIIGVAGFLGSLLGAQSQIGPAVDAVLKPIYEDVFAAFQATKDLRRAKDLGFTHFYEGFASGADKAYTLGAVVAMRKHYWDTRRRVAVTVKIADAMPYRLGAPGFGDCWLGDRVGVNVIGMPKHLVYVERIKKISYSYDKDGPSGWQFDVGQREPSDPLLSLFDDVRELGAGLQALGVV</sequence>
<dbReference type="EMBL" id="LWGR01000021">
    <property type="protein sequence ID" value="KZM69391.1"/>
    <property type="molecule type" value="Genomic_DNA"/>
</dbReference>
<dbReference type="Pfam" id="PF14594">
    <property type="entry name" value="Sipho_Gp37"/>
    <property type="match status" value="1"/>
</dbReference>
<dbReference type="OrthoDB" id="4410004at2"/>